<dbReference type="InterPro" id="IPR005019">
    <property type="entry name" value="Adenine_glyco"/>
</dbReference>
<proteinExistence type="predicted"/>
<dbReference type="InterPro" id="IPR052891">
    <property type="entry name" value="DNA-3mA_glycosylase"/>
</dbReference>
<sequence>MTKTHMGRVLQVVDDRLEYDEHAKNLLSDKLVLAWLMSSAVEEVKGMAIGEIIGCIELYWKCYDRVLYEKEGSGCNNKNGGNMTEKKRCGWVNLKNPRYVHYHDDEWGKPHFEDAYFFEMLILESFQAGLSWECVLNKREAFREAFDGFDYERIAVYPDEKLDELAQNKDIIRNRLKIRAAKNNAKIFMEIQKEFGSFSDYIWGFTDGKVIANRDGVVRATSPLSDQVSKDLKKRGMKFVGSTIIYSYLQAVGVIDDHDEECSFY</sequence>
<name>A0A1M6JLK6_9FIRM</name>
<dbReference type="Proteomes" id="UP000184301">
    <property type="component" value="Unassembled WGS sequence"/>
</dbReference>
<dbReference type="InterPro" id="IPR011257">
    <property type="entry name" value="DNA_glycosylase"/>
</dbReference>
<dbReference type="AlphaFoldDB" id="A0A1M6JLK6"/>
<organism evidence="2 3">
    <name type="scientific">Hespellia stercorisuis DSM 15480</name>
    <dbReference type="NCBI Taxonomy" id="1121950"/>
    <lineage>
        <taxon>Bacteria</taxon>
        <taxon>Bacillati</taxon>
        <taxon>Bacillota</taxon>
        <taxon>Clostridia</taxon>
        <taxon>Lachnospirales</taxon>
        <taxon>Lachnospiraceae</taxon>
        <taxon>Hespellia</taxon>
    </lineage>
</organism>
<dbReference type="PANTHER" id="PTHR30037">
    <property type="entry name" value="DNA-3-METHYLADENINE GLYCOSYLASE 1"/>
    <property type="match status" value="1"/>
</dbReference>
<keyword evidence="1" id="KW-0862">Zinc</keyword>
<dbReference type="Gene3D" id="1.10.340.30">
    <property type="entry name" value="Hypothetical protein, domain 2"/>
    <property type="match status" value="1"/>
</dbReference>
<evidence type="ECO:0000313" key="3">
    <source>
        <dbReference type="Proteomes" id="UP000184301"/>
    </source>
</evidence>
<dbReference type="EMBL" id="FQZY01000009">
    <property type="protein sequence ID" value="SHJ47504.1"/>
    <property type="molecule type" value="Genomic_DNA"/>
</dbReference>
<accession>A0A1M6JLK6</accession>
<feature type="binding site" evidence="1">
    <location>
        <position position="262"/>
    </location>
    <ligand>
        <name>Zn(2+)</name>
        <dbReference type="ChEBI" id="CHEBI:29105"/>
    </ligand>
</feature>
<feature type="binding site" evidence="1">
    <location>
        <position position="103"/>
    </location>
    <ligand>
        <name>Zn(2+)</name>
        <dbReference type="ChEBI" id="CHEBI:29105"/>
    </ligand>
</feature>
<protein>
    <submittedName>
        <fullName evidence="2">DNA-3-methyladenine glycosylase I</fullName>
    </submittedName>
</protein>
<evidence type="ECO:0000256" key="1">
    <source>
        <dbReference type="PIRSR" id="PIRSR605019-1"/>
    </source>
</evidence>
<dbReference type="Pfam" id="PF03352">
    <property type="entry name" value="Adenine_glyco"/>
    <property type="match status" value="1"/>
</dbReference>
<gene>
    <name evidence="2" type="ORF">SAMN02745243_00688</name>
</gene>
<reference evidence="2 3" key="1">
    <citation type="submission" date="2016-11" db="EMBL/GenBank/DDBJ databases">
        <authorList>
            <person name="Jaros S."/>
            <person name="Januszkiewicz K."/>
            <person name="Wedrychowicz H."/>
        </authorList>
    </citation>
    <scope>NUCLEOTIDE SEQUENCE [LARGE SCALE GENOMIC DNA]</scope>
    <source>
        <strain evidence="2 3">DSM 15480</strain>
    </source>
</reference>
<keyword evidence="1" id="KW-0479">Metal-binding</keyword>
<evidence type="ECO:0000313" key="2">
    <source>
        <dbReference type="EMBL" id="SHJ47504.1"/>
    </source>
</evidence>
<dbReference type="GO" id="GO:0006284">
    <property type="term" value="P:base-excision repair"/>
    <property type="evidence" value="ECO:0007669"/>
    <property type="project" value="InterPro"/>
</dbReference>
<keyword evidence="3" id="KW-1185">Reference proteome</keyword>
<feature type="binding site" evidence="1">
    <location>
        <position position="89"/>
    </location>
    <ligand>
        <name>Zn(2+)</name>
        <dbReference type="ChEBI" id="CHEBI:29105"/>
    </ligand>
</feature>
<dbReference type="STRING" id="1121950.SAMN02745243_00688"/>
<dbReference type="GO" id="GO:0046872">
    <property type="term" value="F:metal ion binding"/>
    <property type="evidence" value="ECO:0007669"/>
    <property type="project" value="UniProtKB-KW"/>
</dbReference>
<dbReference type="SUPFAM" id="SSF48150">
    <property type="entry name" value="DNA-glycosylase"/>
    <property type="match status" value="1"/>
</dbReference>
<feature type="binding site" evidence="1">
    <location>
        <position position="258"/>
    </location>
    <ligand>
        <name>Zn(2+)</name>
        <dbReference type="ChEBI" id="CHEBI:29105"/>
    </ligand>
</feature>
<dbReference type="PANTHER" id="PTHR30037:SF4">
    <property type="entry name" value="DNA-3-METHYLADENINE GLYCOSYLASE I"/>
    <property type="match status" value="1"/>
</dbReference>
<dbReference type="GO" id="GO:0008725">
    <property type="term" value="F:DNA-3-methyladenine glycosylase activity"/>
    <property type="evidence" value="ECO:0007669"/>
    <property type="project" value="InterPro"/>
</dbReference>